<dbReference type="GO" id="GO:0018493">
    <property type="term" value="F:formylmethanofuran dehydrogenase activity"/>
    <property type="evidence" value="ECO:0007669"/>
    <property type="project" value="InterPro"/>
</dbReference>
<proteinExistence type="predicted"/>
<reference evidence="2 3" key="1">
    <citation type="submission" date="2016-05" db="EMBL/GenBank/DDBJ databases">
        <title>Microbial consortia oxidize butane by reversing methanogenesis.</title>
        <authorList>
            <person name="Laso-Perez R."/>
            <person name="Richter M."/>
            <person name="Wegener G."/>
            <person name="Musat F."/>
        </authorList>
    </citation>
    <scope>NUCLEOTIDE SEQUENCE [LARGE SCALE GENOMIC DNA]</scope>
    <source>
        <strain evidence="2">BOX1</strain>
    </source>
</reference>
<dbReference type="Proteomes" id="UP000885936">
    <property type="component" value="Unassembled WGS sequence"/>
</dbReference>
<dbReference type="AlphaFoldDB" id="A0A1F2P6I9"/>
<evidence type="ECO:0000313" key="2">
    <source>
        <dbReference type="EMBL" id="OFV66755.1"/>
    </source>
</evidence>
<dbReference type="PATRIC" id="fig|1839936.3.peg.48"/>
<accession>A0A1F2P6I9</accession>
<dbReference type="EMBL" id="DRIE01000047">
    <property type="protein sequence ID" value="HEC56803.1"/>
    <property type="molecule type" value="Genomic_DNA"/>
</dbReference>
<evidence type="ECO:0000313" key="1">
    <source>
        <dbReference type="EMBL" id="HEC56803.1"/>
    </source>
</evidence>
<protein>
    <submittedName>
        <fullName evidence="2">Formylmethanofuran dehydrogenase subunit B</fullName>
    </submittedName>
</protein>
<name>A0A1F2P6I9_9EURY</name>
<dbReference type="Gene3D" id="3.40.228.10">
    <property type="entry name" value="Dimethylsulfoxide Reductase, domain 2"/>
    <property type="match status" value="1"/>
</dbReference>
<dbReference type="SUPFAM" id="SSF53706">
    <property type="entry name" value="Formate dehydrogenase/DMSO reductase, domains 1-3"/>
    <property type="match status" value="1"/>
</dbReference>
<gene>
    <name evidence="1" type="ORF">ENI32_02810</name>
    <name evidence="2" type="ORF">SBU_000048</name>
</gene>
<evidence type="ECO:0000313" key="3">
    <source>
        <dbReference type="Proteomes" id="UP000185779"/>
    </source>
</evidence>
<dbReference type="Proteomes" id="UP000185779">
    <property type="component" value="Unassembled WGS sequence"/>
</dbReference>
<dbReference type="GO" id="GO:0015948">
    <property type="term" value="P:methanogenesis"/>
    <property type="evidence" value="ECO:0007669"/>
    <property type="project" value="InterPro"/>
</dbReference>
<sequence>MSTQVTATCPGCSCLCDDIEVVIEESEIREVGNACRKGASLFLNPDHPAYDLDAAIDEAIEILKNAKSPAIFGLDNTTIEAQRIAIKISEKLGCMIEDYSSIRYGDLLNFVVSSRIKTCTLDDVRDRADISIFWGSDAMSSQPRHLSRFSYFPRGEHKQKGWEFDRYAISIDIYRSPTAKVCREFLKVSPGQDPALMDEILGILSGKPPGSKELLKFSNEIKKADFGVIFAGSGLIHGLNRDMDKLIWFMEGLNEYGEFYLIPMVKGYNMRGFVEMMKRAQRQIEGSFLRALLDGGIDAALIVGADPMSDLPYSLSKKLLDIQTIVIDPRDTPTTEIADLVIHTGIAGVDNGGSAMRMDGVEFELVPCIKRDTPSDEAVLTRILEGL</sequence>
<keyword evidence="3" id="KW-1185">Reference proteome</keyword>
<dbReference type="InterPro" id="IPR016457">
    <property type="entry name" value="Formylmethanofuran_DH_bsu"/>
</dbReference>
<reference evidence="1" key="2">
    <citation type="journal article" date="2020" name="mSystems">
        <title>Genome- and Community-Level Interaction Insights into Carbon Utilization and Element Cycling Functions of Hydrothermarchaeota in Hydrothermal Sediment.</title>
        <authorList>
            <person name="Zhou Z."/>
            <person name="Liu Y."/>
            <person name="Xu W."/>
            <person name="Pan J."/>
            <person name="Luo Z.H."/>
            <person name="Li M."/>
        </authorList>
    </citation>
    <scope>NUCLEOTIDE SEQUENCE [LARGE SCALE GENOMIC DNA]</scope>
    <source>
        <strain evidence="1">HyVt-386</strain>
    </source>
</reference>
<dbReference type="EMBL" id="LYOR01000001">
    <property type="protein sequence ID" value="OFV66755.1"/>
    <property type="molecule type" value="Genomic_DNA"/>
</dbReference>
<organism evidence="2 3">
    <name type="scientific">Candidatus Syntropharchaeum butanivorans</name>
    <dbReference type="NCBI Taxonomy" id="1839936"/>
    <lineage>
        <taxon>Archaea</taxon>
        <taxon>Methanobacteriati</taxon>
        <taxon>Methanobacteriota</taxon>
        <taxon>Stenosarchaea group</taxon>
        <taxon>Methanomicrobia</taxon>
        <taxon>Methanosarcinales</taxon>
        <taxon>ANME-2 cluster</taxon>
        <taxon>Candidatus Syntropharchaeum</taxon>
    </lineage>
</organism>
<comment type="caution">
    <text evidence="2">The sequence shown here is derived from an EMBL/GenBank/DDBJ whole genome shotgun (WGS) entry which is preliminary data.</text>
</comment>
<dbReference type="PIRSF" id="PIRSF005646">
    <property type="entry name" value="FwdB"/>
    <property type="match status" value="1"/>
</dbReference>
<dbReference type="STRING" id="1839936.SBU_000048"/>